<dbReference type="Proteomes" id="UP000285060">
    <property type="component" value="Unassembled WGS sequence"/>
</dbReference>
<evidence type="ECO:0000256" key="8">
    <source>
        <dbReference type="PIRSR" id="PIRSR630616-3"/>
    </source>
</evidence>
<evidence type="ECO:0000256" key="7">
    <source>
        <dbReference type="PIRSR" id="PIRSR630616-2"/>
    </source>
</evidence>
<dbReference type="InterPro" id="IPR030616">
    <property type="entry name" value="Aur-like"/>
</dbReference>
<proteinExistence type="predicted"/>
<keyword evidence="5 7" id="KW-0067">ATP-binding</keyword>
<reference evidence="10 11" key="1">
    <citation type="submission" date="2018-08" db="EMBL/GenBank/DDBJ databases">
        <title>Aphanomyces genome sequencing and annotation.</title>
        <authorList>
            <person name="Minardi D."/>
            <person name="Oidtmann B."/>
            <person name="Van Der Giezen M."/>
            <person name="Studholme D.J."/>
        </authorList>
    </citation>
    <scope>NUCLEOTIDE SEQUENCE [LARGE SCALE GENOMIC DNA]</scope>
    <source>
        <strain evidence="10 11">NJM0002</strain>
    </source>
</reference>
<dbReference type="InterPro" id="IPR008271">
    <property type="entry name" value="Ser/Thr_kinase_AS"/>
</dbReference>
<feature type="binding site" evidence="7">
    <location>
        <position position="176"/>
    </location>
    <ligand>
        <name>ATP</name>
        <dbReference type="ChEBI" id="CHEBI:30616"/>
    </ligand>
</feature>
<evidence type="ECO:0000259" key="9">
    <source>
        <dbReference type="PROSITE" id="PS50011"/>
    </source>
</evidence>
<feature type="domain" description="Protein kinase" evidence="9">
    <location>
        <begin position="33"/>
        <end position="296"/>
    </location>
</feature>
<dbReference type="FunFam" id="1.10.510.10:FF:000571">
    <property type="entry name" value="Maternal embryonic leucine zipper kinase"/>
    <property type="match status" value="1"/>
</dbReference>
<evidence type="ECO:0000256" key="5">
    <source>
        <dbReference type="ARBA" id="ARBA00022840"/>
    </source>
</evidence>
<evidence type="ECO:0000256" key="3">
    <source>
        <dbReference type="ARBA" id="ARBA00022741"/>
    </source>
</evidence>
<dbReference type="InterPro" id="IPR011009">
    <property type="entry name" value="Kinase-like_dom_sf"/>
</dbReference>
<evidence type="ECO:0000313" key="11">
    <source>
        <dbReference type="Proteomes" id="UP000285060"/>
    </source>
</evidence>
<comment type="caution">
    <text evidence="10">The sequence shown here is derived from an EMBL/GenBank/DDBJ whole genome shotgun (WGS) entry which is preliminary data.</text>
</comment>
<keyword evidence="11" id="KW-1185">Reference proteome</keyword>
<dbReference type="SMART" id="SM00220">
    <property type="entry name" value="S_TKc"/>
    <property type="match status" value="1"/>
</dbReference>
<dbReference type="Pfam" id="PF00069">
    <property type="entry name" value="Pkinase"/>
    <property type="match status" value="1"/>
</dbReference>
<accession>A0A3R6W2E7</accession>
<dbReference type="PROSITE" id="PS50011">
    <property type="entry name" value="PROTEIN_KINASE_DOM"/>
    <property type="match status" value="1"/>
</dbReference>
<dbReference type="SUPFAM" id="SSF56112">
    <property type="entry name" value="Protein kinase-like (PK-like)"/>
    <property type="match status" value="1"/>
</dbReference>
<dbReference type="PROSITE" id="PS00108">
    <property type="entry name" value="PROTEIN_KINASE_ST"/>
    <property type="match status" value="1"/>
</dbReference>
<dbReference type="GO" id="GO:0004674">
    <property type="term" value="F:protein serine/threonine kinase activity"/>
    <property type="evidence" value="ECO:0007669"/>
    <property type="project" value="UniProtKB-KW"/>
</dbReference>
<keyword evidence="3 7" id="KW-0547">Nucleotide-binding</keyword>
<keyword evidence="2" id="KW-0808">Transferase</keyword>
<feature type="binding site" evidence="7">
    <location>
        <position position="63"/>
    </location>
    <ligand>
        <name>ATP</name>
        <dbReference type="ChEBI" id="CHEBI:30616"/>
    </ligand>
</feature>
<evidence type="ECO:0000256" key="6">
    <source>
        <dbReference type="PIRSR" id="PIRSR630616-1"/>
    </source>
</evidence>
<feature type="cross-link" description="Glycyl lysine isopeptide (Lys-Gly) (interchain with G-Cter in SUMO2)" evidence="8">
    <location>
        <position position="160"/>
    </location>
</feature>
<name>A0A3R6W2E7_9STRA</name>
<sequence length="342" mass="37985">MHRLCKRLACCSRRRREEDDIVAITRRSVEEDYDLLHVVGDGKTCRVYRAQSKVDPKSIVAVKVIQTAYLSTPSRVDALQCELRALSQLRAHPRVLTLFAVYQDDNTVALVTSYVRGGQLVPALCARNSINEHTIRQLVRELVEVLAEMHSRGITHRDLKPENLLLDDGDHLKVVDFGIAHIQGTDDAGNKSSQPMMGLCGTGPFMAPEVFNKDVPYTSKVDIWALGVCVYVLLTGHVPFESKFMSVLEDKIRAGDYSMPSHQQVSATARSFVATCLNVRAADRPSATSLLRHPWLDLHQVQSVFTVPFTPDHMACLAAYANPSTAAPCIHTSLQANSNRPR</sequence>
<organism evidence="10 11">
    <name type="scientific">Aphanomyces invadans</name>
    <dbReference type="NCBI Taxonomy" id="157072"/>
    <lineage>
        <taxon>Eukaryota</taxon>
        <taxon>Sar</taxon>
        <taxon>Stramenopiles</taxon>
        <taxon>Oomycota</taxon>
        <taxon>Saprolegniomycetes</taxon>
        <taxon>Saprolegniales</taxon>
        <taxon>Verrucalvaceae</taxon>
        <taxon>Aphanomyces</taxon>
    </lineage>
</organism>
<gene>
    <name evidence="10" type="ORF">DYB32_001545</name>
</gene>
<evidence type="ECO:0000256" key="1">
    <source>
        <dbReference type="ARBA" id="ARBA00022527"/>
    </source>
</evidence>
<dbReference type="InterPro" id="IPR000719">
    <property type="entry name" value="Prot_kinase_dom"/>
</dbReference>
<dbReference type="VEuPathDB" id="FungiDB:H310_00949"/>
<keyword evidence="1" id="KW-0723">Serine/threonine-protein kinase</keyword>
<keyword evidence="4" id="KW-0418">Kinase</keyword>
<evidence type="ECO:0000313" key="10">
    <source>
        <dbReference type="EMBL" id="RHY33573.1"/>
    </source>
</evidence>
<dbReference type="AlphaFoldDB" id="A0A3R6W2E7"/>
<feature type="active site" description="Proton acceptor" evidence="6">
    <location>
        <position position="158"/>
    </location>
</feature>
<feature type="binding site" evidence="7">
    <location>
        <position position="43"/>
    </location>
    <ligand>
        <name>ATP</name>
        <dbReference type="ChEBI" id="CHEBI:30616"/>
    </ligand>
</feature>
<dbReference type="PANTHER" id="PTHR24350">
    <property type="entry name" value="SERINE/THREONINE-PROTEIN KINASE IAL-RELATED"/>
    <property type="match status" value="1"/>
</dbReference>
<dbReference type="GO" id="GO:0005524">
    <property type="term" value="F:ATP binding"/>
    <property type="evidence" value="ECO:0007669"/>
    <property type="project" value="UniProtKB-KW"/>
</dbReference>
<feature type="binding site" evidence="7">
    <location>
        <begin position="162"/>
        <end position="163"/>
    </location>
    <ligand>
        <name>ATP</name>
        <dbReference type="ChEBI" id="CHEBI:30616"/>
    </ligand>
</feature>
<dbReference type="EMBL" id="QUSY01000069">
    <property type="protein sequence ID" value="RHY33573.1"/>
    <property type="molecule type" value="Genomic_DNA"/>
</dbReference>
<dbReference type="Gene3D" id="1.10.510.10">
    <property type="entry name" value="Transferase(Phosphotransferase) domain 1"/>
    <property type="match status" value="1"/>
</dbReference>
<evidence type="ECO:0000256" key="2">
    <source>
        <dbReference type="ARBA" id="ARBA00022679"/>
    </source>
</evidence>
<evidence type="ECO:0000256" key="4">
    <source>
        <dbReference type="ARBA" id="ARBA00022777"/>
    </source>
</evidence>
<protein>
    <recommendedName>
        <fullName evidence="9">Protein kinase domain-containing protein</fullName>
    </recommendedName>
</protein>